<dbReference type="AlphaFoldDB" id="A0A8J7SV01"/>
<comment type="caution">
    <text evidence="3">The sequence shown here is derived from an EMBL/GenBank/DDBJ whole genome shotgun (WGS) entry which is preliminary data.</text>
</comment>
<keyword evidence="1" id="KW-0472">Membrane</keyword>
<dbReference type="EMBL" id="JAESVP010000004">
    <property type="protein sequence ID" value="MBL4928126.1"/>
    <property type="molecule type" value="Genomic_DNA"/>
</dbReference>
<accession>A0A8J7SV01</accession>
<dbReference type="InterPro" id="IPR000326">
    <property type="entry name" value="PAP2/HPO"/>
</dbReference>
<dbReference type="SUPFAM" id="SSF48317">
    <property type="entry name" value="Acid phosphatase/Vanadium-dependent haloperoxidase"/>
    <property type="match status" value="1"/>
</dbReference>
<feature type="transmembrane region" description="Helical" evidence="1">
    <location>
        <begin position="12"/>
        <end position="34"/>
    </location>
</feature>
<reference evidence="3" key="1">
    <citation type="submission" date="2021-01" db="EMBL/GenBank/DDBJ databases">
        <title>Genome seq and assembly of Tabrizicola sp. KVB23.</title>
        <authorList>
            <person name="Chhetri G."/>
        </authorList>
    </citation>
    <scope>NUCLEOTIDE SEQUENCE</scope>
    <source>
        <strain evidence="3">KVB23</strain>
    </source>
</reference>
<keyword evidence="4" id="KW-1185">Reference proteome</keyword>
<dbReference type="Gene3D" id="1.20.144.10">
    <property type="entry name" value="Phosphatidic acid phosphatase type 2/haloperoxidase"/>
    <property type="match status" value="1"/>
</dbReference>
<dbReference type="InterPro" id="IPR036938">
    <property type="entry name" value="PAP2/HPO_sf"/>
</dbReference>
<evidence type="ECO:0000313" key="4">
    <source>
        <dbReference type="Proteomes" id="UP000619033"/>
    </source>
</evidence>
<evidence type="ECO:0000259" key="2">
    <source>
        <dbReference type="Pfam" id="PF01569"/>
    </source>
</evidence>
<keyword evidence="1" id="KW-1133">Transmembrane helix</keyword>
<evidence type="ECO:0000256" key="1">
    <source>
        <dbReference type="SAM" id="Phobius"/>
    </source>
</evidence>
<keyword evidence="1" id="KW-0812">Transmembrane</keyword>
<evidence type="ECO:0000313" key="3">
    <source>
        <dbReference type="EMBL" id="MBL4928126.1"/>
    </source>
</evidence>
<name>A0A8J7SV01_9RHOB</name>
<dbReference type="Proteomes" id="UP000619033">
    <property type="component" value="Unassembled WGS sequence"/>
</dbReference>
<feature type="domain" description="Phosphatidic acid phosphatase type 2/haloperoxidase" evidence="2">
    <location>
        <begin position="92"/>
        <end position="167"/>
    </location>
</feature>
<proteinExistence type="predicted"/>
<protein>
    <submittedName>
        <fullName evidence="3">Phosphatase PAP2 family protein</fullName>
    </submittedName>
</protein>
<organism evidence="3 4">
    <name type="scientific">Fuscibacter oryzae</name>
    <dbReference type="NCBI Taxonomy" id="2803939"/>
    <lineage>
        <taxon>Bacteria</taxon>
        <taxon>Pseudomonadati</taxon>
        <taxon>Pseudomonadota</taxon>
        <taxon>Alphaproteobacteria</taxon>
        <taxon>Rhodobacterales</taxon>
        <taxon>Paracoccaceae</taxon>
        <taxon>Fuscibacter</taxon>
    </lineage>
</organism>
<sequence length="182" mass="18752">MQNAALRLLKYLFLGSLRGLLISGAIIAVVLLTAGRVEKTGDRLQIALPMLALGCAAANGEGVEYGLRYLVMFGLAHGTKGALGDTSINQRPHGGTGGMPSAHTSTAVLGTSRLVSDCLAGNALAQSVAILGAGLVGGSRIVVGAHDLWQVLAGVVLGLGCDRLARRGSRLRRWIAKFLGRA</sequence>
<gene>
    <name evidence="3" type="ORF">JI744_08430</name>
</gene>
<dbReference type="Pfam" id="PF01569">
    <property type="entry name" value="PAP2"/>
    <property type="match status" value="1"/>
</dbReference>
<dbReference type="RefSeq" id="WP_202659533.1">
    <property type="nucleotide sequence ID" value="NZ_JAESVP010000004.1"/>
</dbReference>